<proteinExistence type="predicted"/>
<dbReference type="Gene3D" id="3.40.630.30">
    <property type="match status" value="1"/>
</dbReference>
<dbReference type="PANTHER" id="PTHR13947">
    <property type="entry name" value="GNAT FAMILY N-ACETYLTRANSFERASE"/>
    <property type="match status" value="1"/>
</dbReference>
<dbReference type="Pfam" id="PF00583">
    <property type="entry name" value="Acetyltransf_1"/>
    <property type="match status" value="1"/>
</dbReference>
<keyword evidence="2" id="KW-1133">Transmembrane helix</keyword>
<dbReference type="InterPro" id="IPR000182">
    <property type="entry name" value="GNAT_dom"/>
</dbReference>
<dbReference type="InterPro" id="IPR016181">
    <property type="entry name" value="Acyl_CoA_acyltransferase"/>
</dbReference>
<dbReference type="GO" id="GO:0008080">
    <property type="term" value="F:N-acetyltransferase activity"/>
    <property type="evidence" value="ECO:0007669"/>
    <property type="project" value="InterPro"/>
</dbReference>
<dbReference type="GeneID" id="102828013"/>
<dbReference type="CTD" id="51471"/>
<dbReference type="AlphaFoldDB" id="A0A9B0U658"/>
<evidence type="ECO:0000313" key="4">
    <source>
        <dbReference type="Proteomes" id="UP000504623"/>
    </source>
</evidence>
<feature type="domain" description="N-acetyltransferase" evidence="3">
    <location>
        <begin position="69"/>
        <end position="220"/>
    </location>
</feature>
<reference evidence="5" key="1">
    <citation type="submission" date="2025-08" db="UniProtKB">
        <authorList>
            <consortium name="RefSeq"/>
        </authorList>
    </citation>
    <scope>IDENTIFICATION</scope>
    <source>
        <tissue evidence="5">Spleen</tissue>
    </source>
</reference>
<dbReference type="RefSeq" id="XP_006877761.1">
    <property type="nucleotide sequence ID" value="XM_006877699.1"/>
</dbReference>
<keyword evidence="1" id="KW-0808">Transferase</keyword>
<dbReference type="CDD" id="cd04301">
    <property type="entry name" value="NAT_SF"/>
    <property type="match status" value="1"/>
</dbReference>
<organism evidence="4 5">
    <name type="scientific">Chrysochloris asiatica</name>
    <name type="common">Cape golden mole</name>
    <dbReference type="NCBI Taxonomy" id="185453"/>
    <lineage>
        <taxon>Eukaryota</taxon>
        <taxon>Metazoa</taxon>
        <taxon>Chordata</taxon>
        <taxon>Craniata</taxon>
        <taxon>Vertebrata</taxon>
        <taxon>Euteleostomi</taxon>
        <taxon>Mammalia</taxon>
        <taxon>Eutheria</taxon>
        <taxon>Afrotheria</taxon>
        <taxon>Chrysochloridae</taxon>
        <taxon>Chrysochlorinae</taxon>
        <taxon>Chrysochloris</taxon>
    </lineage>
</organism>
<dbReference type="SUPFAM" id="SSF55729">
    <property type="entry name" value="Acyl-CoA N-acyltransferases (Nat)"/>
    <property type="match status" value="1"/>
</dbReference>
<dbReference type="PANTHER" id="PTHR13947:SF48">
    <property type="entry name" value="N-ACETYLTRANSFERASE 8-RELATED"/>
    <property type="match status" value="1"/>
</dbReference>
<keyword evidence="2" id="KW-0472">Membrane</keyword>
<sequence length="234" mass="26379">MAPYHIRKYQENDRKGVLDVFSAGLIEYAPTTFRHILKLPRTLVLLLGGPLTIFLVSGSWVLPLMTSLALLVVLRLLAKYPWTEYGVRALNTDMSDITKTYLTEQGSCFWVAESEAQVVGMVGCLPAENPALRRKQLQLLHLFVALEHRGQGMAKALVRTVLQFAHDQGYSEVILSTSALQHSAQGLYESFGFQKMHRLYYSLIWRVIAVPGTYFIYHLPTSQVPQAPQQGEDL</sequence>
<evidence type="ECO:0000256" key="2">
    <source>
        <dbReference type="SAM" id="Phobius"/>
    </source>
</evidence>
<protein>
    <submittedName>
        <fullName evidence="5">Probable N-acetyltransferase 8B</fullName>
    </submittedName>
</protein>
<keyword evidence="2" id="KW-0812">Transmembrane</keyword>
<evidence type="ECO:0000313" key="5">
    <source>
        <dbReference type="RefSeq" id="XP_006877761.1"/>
    </source>
</evidence>
<dbReference type="OrthoDB" id="41532at2759"/>
<accession>A0A9B0U658</accession>
<feature type="transmembrane region" description="Helical" evidence="2">
    <location>
        <begin position="53"/>
        <end position="78"/>
    </location>
</feature>
<dbReference type="Proteomes" id="UP000504623">
    <property type="component" value="Unplaced"/>
</dbReference>
<gene>
    <name evidence="5" type="primary">NAT8B</name>
</gene>
<name>A0A9B0U658_CHRAS</name>
<dbReference type="InterPro" id="IPR050769">
    <property type="entry name" value="NAT_camello-type"/>
</dbReference>
<evidence type="ECO:0000259" key="3">
    <source>
        <dbReference type="PROSITE" id="PS51186"/>
    </source>
</evidence>
<keyword evidence="4" id="KW-1185">Reference proteome</keyword>
<evidence type="ECO:0000256" key="1">
    <source>
        <dbReference type="ARBA" id="ARBA00022679"/>
    </source>
</evidence>
<dbReference type="PROSITE" id="PS51186">
    <property type="entry name" value="GNAT"/>
    <property type="match status" value="1"/>
</dbReference>